<comment type="catalytic activity">
    <reaction evidence="15 17">
        <text>DNA(n) + a 2'-deoxyribonucleoside 5'-triphosphate = DNA(n+1) + diphosphate</text>
        <dbReference type="Rhea" id="RHEA:22508"/>
        <dbReference type="Rhea" id="RHEA-COMP:17339"/>
        <dbReference type="Rhea" id="RHEA-COMP:17340"/>
        <dbReference type="ChEBI" id="CHEBI:33019"/>
        <dbReference type="ChEBI" id="CHEBI:61560"/>
        <dbReference type="ChEBI" id="CHEBI:173112"/>
        <dbReference type="EC" id="2.7.7.7"/>
    </reaction>
</comment>
<feature type="domain" description="3'-5' exonuclease" evidence="18">
    <location>
        <begin position="320"/>
        <end position="505"/>
    </location>
</feature>
<feature type="domain" description="5'-3' exonuclease" evidence="19">
    <location>
        <begin position="2"/>
        <end position="258"/>
    </location>
</feature>
<keyword evidence="6 17" id="KW-0548">Nucleotidyltransferase</keyword>
<dbReference type="SMART" id="SM00279">
    <property type="entry name" value="HhH2"/>
    <property type="match status" value="1"/>
</dbReference>
<dbReference type="SMART" id="SM00474">
    <property type="entry name" value="35EXOc"/>
    <property type="match status" value="1"/>
</dbReference>
<keyword evidence="7 17" id="KW-0235">DNA replication</keyword>
<dbReference type="GO" id="GO:0008409">
    <property type="term" value="F:5'-3' exonuclease activity"/>
    <property type="evidence" value="ECO:0007669"/>
    <property type="project" value="UniProtKB-UniRule"/>
</dbReference>
<comment type="similarity">
    <text evidence="1 17">Belongs to the DNA polymerase type-A family.</text>
</comment>
<dbReference type="SUPFAM" id="SSF88723">
    <property type="entry name" value="PIN domain-like"/>
    <property type="match status" value="1"/>
</dbReference>
<dbReference type="InterPro" id="IPR018320">
    <property type="entry name" value="DNA_polymerase_1"/>
</dbReference>
<dbReference type="GO" id="GO:0003887">
    <property type="term" value="F:DNA-directed DNA polymerase activity"/>
    <property type="evidence" value="ECO:0007669"/>
    <property type="project" value="UniProtKB-UniRule"/>
</dbReference>
<comment type="caution">
    <text evidence="21">The sequence shown here is derived from an EMBL/GenBank/DDBJ whole genome shotgun (WGS) entry which is preliminary data.</text>
</comment>
<evidence type="ECO:0000256" key="17">
    <source>
        <dbReference type="RuleBase" id="RU004460"/>
    </source>
</evidence>
<dbReference type="InterPro" id="IPR001098">
    <property type="entry name" value="DNA-dir_DNA_pol_A_palm_dom"/>
</dbReference>
<dbReference type="SMART" id="SM00482">
    <property type="entry name" value="POLAc"/>
    <property type="match status" value="1"/>
</dbReference>
<evidence type="ECO:0000256" key="11">
    <source>
        <dbReference type="ARBA" id="ARBA00022839"/>
    </source>
</evidence>
<dbReference type="Proteomes" id="UP000244948">
    <property type="component" value="Unassembled WGS sequence"/>
</dbReference>
<dbReference type="InterPro" id="IPR002298">
    <property type="entry name" value="DNA_polymerase_A"/>
</dbReference>
<evidence type="ECO:0000256" key="16">
    <source>
        <dbReference type="NCBIfam" id="TIGR00593"/>
    </source>
</evidence>
<dbReference type="NCBIfam" id="TIGR00593">
    <property type="entry name" value="pola"/>
    <property type="match status" value="1"/>
</dbReference>
<dbReference type="CDD" id="cd09898">
    <property type="entry name" value="H3TH_53EXO"/>
    <property type="match status" value="1"/>
</dbReference>
<sequence length="918" mass="101961">MSKTFLVVDGSNFLFRAFHALPPLKSPDGRPTGAIRGVISMFEKLVREFKPDYLGVIFDASGKSFRNDLFEDYKAHRPPMPDDLRAQIEPLYEIIDLMGFPRISIPGIEADDVIATLAVEAKAKGLRTIIASSDKDLAQLVEDDVITMYDGMKNEMLGRSEIFEKYGVYPEQVRDYLALMGDSADNIPGIQGVGPKTAAKWIHEWGDLDAIVENAEKIKGKVGERLRDSLDILKLSKELTTLLLNAPLPVKVEDLTPNPPFIGRLREVYQDFGFRQLLLELDQAGGGESFVPPVAQSVASDQVELAAHWINPTLPAKKSYRTILDLAELEQYLSLIPETALLALDTETDGLEFMRSNLVGLSLSVAPGSAIYIPFKQAGVESPLQIEEVMTRLKPILEDAEIPKVGQNIKFDWHILKRHGVELRGIVDDTMLASYIYDPTGNRHNMDALAELYLGFKTTPFEEIAGKGRSQKRFDEIDIEIASFYACEDADITLQLQRSILPRLRSEVTQYKVYQEIEVPLISVLAKMEHEGILVDAQHLENLSAEFGENLAELEAKAYELAGEEFNMSSSKQVGEILFEKLGLPVIKKTPKGAPSTAEDVLQKLAEDYPLPKIIIEYREFSKLRSTYTDSLVAEINPDTGRVHTSFNQAQTSTGRLSSSNPNLQNIPIRTKEGRRIREAFIAKEGSTLLAADYSQIELRLMAHFSQDEMMLKAFNEGKDIHAATAAEVFGIPLEKVTGAERRAAKAINFGLIYGMGAFGLAKQLGISRTQAQEYISLYFSRYTGVLNYMEEAKEKAKEKGYVETALGRRLYLPGIHSSNAIARSGAERVAINAPLQGTAADIIKLAMLKVDRSLAENPHLSAKMLLQVHDELILETPIEQMEDVRALLVDAMTDVLKLDVPLIVEVGSGKNWDETAG</sequence>
<dbReference type="SMART" id="SM00475">
    <property type="entry name" value="53EXOc"/>
    <property type="match status" value="1"/>
</dbReference>
<keyword evidence="12 17" id="KW-0239">DNA-directed DNA polymerase</keyword>
<dbReference type="Gene3D" id="3.30.420.10">
    <property type="entry name" value="Ribonuclease H-like superfamily/Ribonuclease H"/>
    <property type="match status" value="1"/>
</dbReference>
<dbReference type="InterPro" id="IPR002421">
    <property type="entry name" value="5-3_exonuclease"/>
</dbReference>
<dbReference type="Pfam" id="PF01612">
    <property type="entry name" value="DNA_pol_A_exo1"/>
    <property type="match status" value="1"/>
</dbReference>
<keyword evidence="10 17" id="KW-0378">Hydrolase</keyword>
<keyword evidence="22" id="KW-1185">Reference proteome</keyword>
<dbReference type="Pfam" id="PF01367">
    <property type="entry name" value="5_3_exonuc"/>
    <property type="match status" value="1"/>
</dbReference>
<evidence type="ECO:0000259" key="20">
    <source>
        <dbReference type="SMART" id="SM00482"/>
    </source>
</evidence>
<keyword evidence="13 17" id="KW-0238">DNA-binding</keyword>
<evidence type="ECO:0000256" key="12">
    <source>
        <dbReference type="ARBA" id="ARBA00022932"/>
    </source>
</evidence>
<evidence type="ECO:0000256" key="2">
    <source>
        <dbReference type="ARBA" id="ARBA00011541"/>
    </source>
</evidence>
<evidence type="ECO:0000256" key="1">
    <source>
        <dbReference type="ARBA" id="ARBA00007705"/>
    </source>
</evidence>
<accession>A0A2U2APC2</accession>
<protein>
    <recommendedName>
        <fullName evidence="4 16">DNA polymerase I</fullName>
        <ecNumber evidence="3 16">2.7.7.7</ecNumber>
    </recommendedName>
</protein>
<dbReference type="PRINTS" id="PR00868">
    <property type="entry name" value="DNAPOLI"/>
</dbReference>
<dbReference type="EC" id="2.7.7.7" evidence="3 16"/>
<evidence type="ECO:0000256" key="3">
    <source>
        <dbReference type="ARBA" id="ARBA00012417"/>
    </source>
</evidence>
<dbReference type="PROSITE" id="PS00447">
    <property type="entry name" value="DNA_POLYMERASE_A"/>
    <property type="match status" value="1"/>
</dbReference>
<dbReference type="FunFam" id="1.10.150.20:FF:000003">
    <property type="entry name" value="DNA polymerase I"/>
    <property type="match status" value="1"/>
</dbReference>
<feature type="domain" description="DNA-directed DNA polymerase family A palm" evidence="20">
    <location>
        <begin position="674"/>
        <end position="881"/>
    </location>
</feature>
<dbReference type="PANTHER" id="PTHR10133:SF27">
    <property type="entry name" value="DNA POLYMERASE NU"/>
    <property type="match status" value="1"/>
</dbReference>
<dbReference type="InterPro" id="IPR029060">
    <property type="entry name" value="PIN-like_dom_sf"/>
</dbReference>
<evidence type="ECO:0000256" key="8">
    <source>
        <dbReference type="ARBA" id="ARBA00022722"/>
    </source>
</evidence>
<organism evidence="21 22">
    <name type="scientific">Ignatzschineria indica</name>
    <dbReference type="NCBI Taxonomy" id="472583"/>
    <lineage>
        <taxon>Bacteria</taxon>
        <taxon>Pseudomonadati</taxon>
        <taxon>Pseudomonadota</taxon>
        <taxon>Gammaproteobacteria</taxon>
        <taxon>Cardiobacteriales</taxon>
        <taxon>Ignatzschineriaceae</taxon>
        <taxon>Ignatzschineria</taxon>
    </lineage>
</organism>
<dbReference type="InterPro" id="IPR020045">
    <property type="entry name" value="DNA_polI_H3TH"/>
</dbReference>
<gene>
    <name evidence="17" type="primary">polA</name>
    <name evidence="21" type="ORF">DC082_05975</name>
</gene>
<evidence type="ECO:0000256" key="13">
    <source>
        <dbReference type="ARBA" id="ARBA00023125"/>
    </source>
</evidence>
<evidence type="ECO:0000256" key="5">
    <source>
        <dbReference type="ARBA" id="ARBA00022679"/>
    </source>
</evidence>
<dbReference type="Gene3D" id="3.40.50.1010">
    <property type="entry name" value="5'-nuclease"/>
    <property type="match status" value="1"/>
</dbReference>
<dbReference type="InterPro" id="IPR012337">
    <property type="entry name" value="RNaseH-like_sf"/>
</dbReference>
<dbReference type="AlphaFoldDB" id="A0A2U2APC2"/>
<dbReference type="PANTHER" id="PTHR10133">
    <property type="entry name" value="DNA POLYMERASE I"/>
    <property type="match status" value="1"/>
</dbReference>
<evidence type="ECO:0000259" key="19">
    <source>
        <dbReference type="SMART" id="SM00475"/>
    </source>
</evidence>
<keyword evidence="9 17" id="KW-0227">DNA damage</keyword>
<keyword evidence="8" id="KW-0540">Nuclease</keyword>
<dbReference type="SUPFAM" id="SSF47807">
    <property type="entry name" value="5' to 3' exonuclease, C-terminal subdomain"/>
    <property type="match status" value="1"/>
</dbReference>
<name>A0A2U2APC2_9GAMM</name>
<dbReference type="Gene3D" id="1.20.1060.10">
    <property type="entry name" value="Taq DNA Polymerase, Chain T, domain 4"/>
    <property type="match status" value="1"/>
</dbReference>
<evidence type="ECO:0000313" key="21">
    <source>
        <dbReference type="EMBL" id="PWD85064.1"/>
    </source>
</evidence>
<evidence type="ECO:0000313" key="22">
    <source>
        <dbReference type="Proteomes" id="UP000244948"/>
    </source>
</evidence>
<evidence type="ECO:0000256" key="10">
    <source>
        <dbReference type="ARBA" id="ARBA00022801"/>
    </source>
</evidence>
<evidence type="ECO:0000256" key="15">
    <source>
        <dbReference type="ARBA" id="ARBA00049244"/>
    </source>
</evidence>
<dbReference type="GO" id="GO:0006302">
    <property type="term" value="P:double-strand break repair"/>
    <property type="evidence" value="ECO:0007669"/>
    <property type="project" value="TreeGrafter"/>
</dbReference>
<dbReference type="InterPro" id="IPR020046">
    <property type="entry name" value="5-3_exonucl_a-hlix_arch_N"/>
</dbReference>
<dbReference type="FunFam" id="1.10.150.20:FF:000002">
    <property type="entry name" value="DNA polymerase I"/>
    <property type="match status" value="1"/>
</dbReference>
<proteinExistence type="inferred from homology"/>
<dbReference type="InterPro" id="IPR019760">
    <property type="entry name" value="DNA-dir_DNA_pol_A_CS"/>
</dbReference>
<evidence type="ECO:0000256" key="4">
    <source>
        <dbReference type="ARBA" id="ARBA00020311"/>
    </source>
</evidence>
<evidence type="ECO:0000256" key="14">
    <source>
        <dbReference type="ARBA" id="ARBA00023204"/>
    </source>
</evidence>
<dbReference type="GO" id="GO:0006261">
    <property type="term" value="P:DNA-templated DNA replication"/>
    <property type="evidence" value="ECO:0007669"/>
    <property type="project" value="UniProtKB-UniRule"/>
</dbReference>
<dbReference type="InterPro" id="IPR008918">
    <property type="entry name" value="HhH2"/>
</dbReference>
<dbReference type="InterPro" id="IPR036397">
    <property type="entry name" value="RNaseH_sf"/>
</dbReference>
<dbReference type="SUPFAM" id="SSF56672">
    <property type="entry name" value="DNA/RNA polymerases"/>
    <property type="match status" value="1"/>
</dbReference>
<dbReference type="CDD" id="cd09859">
    <property type="entry name" value="PIN_53EXO"/>
    <property type="match status" value="1"/>
</dbReference>
<dbReference type="Pfam" id="PF00476">
    <property type="entry name" value="DNA_pol_A"/>
    <property type="match status" value="1"/>
</dbReference>
<evidence type="ECO:0000256" key="7">
    <source>
        <dbReference type="ARBA" id="ARBA00022705"/>
    </source>
</evidence>
<evidence type="ECO:0000256" key="6">
    <source>
        <dbReference type="ARBA" id="ARBA00022695"/>
    </source>
</evidence>
<dbReference type="RefSeq" id="WP_109236132.1">
    <property type="nucleotide sequence ID" value="NZ_BMXZ01000001.1"/>
</dbReference>
<dbReference type="FunFam" id="3.30.420.10:FF:000026">
    <property type="entry name" value="DNA polymerase I"/>
    <property type="match status" value="1"/>
</dbReference>
<dbReference type="GO" id="GO:0008408">
    <property type="term" value="F:3'-5' exonuclease activity"/>
    <property type="evidence" value="ECO:0007669"/>
    <property type="project" value="UniProtKB-UniRule"/>
</dbReference>
<keyword evidence="5 17" id="KW-0808">Transferase</keyword>
<dbReference type="EMBL" id="QEWR01000002">
    <property type="protein sequence ID" value="PWD85064.1"/>
    <property type="molecule type" value="Genomic_DNA"/>
</dbReference>
<dbReference type="SUPFAM" id="SSF53098">
    <property type="entry name" value="Ribonuclease H-like"/>
    <property type="match status" value="1"/>
</dbReference>
<dbReference type="NCBIfam" id="NF004397">
    <property type="entry name" value="PRK05755.1"/>
    <property type="match status" value="1"/>
</dbReference>
<dbReference type="CDD" id="cd08637">
    <property type="entry name" value="DNA_pol_A_pol_I_C"/>
    <property type="match status" value="1"/>
</dbReference>
<dbReference type="Gene3D" id="3.30.70.370">
    <property type="match status" value="1"/>
</dbReference>
<comment type="function">
    <text evidence="17">In addition to polymerase activity, this DNA polymerase exhibits 3'-5' and 5'-3' exonuclease activity.</text>
</comment>
<dbReference type="GO" id="GO:0003677">
    <property type="term" value="F:DNA binding"/>
    <property type="evidence" value="ECO:0007669"/>
    <property type="project" value="UniProtKB-UniRule"/>
</dbReference>
<dbReference type="InterPro" id="IPR002562">
    <property type="entry name" value="3'-5'_exonuclease_dom"/>
</dbReference>
<dbReference type="FunFam" id="1.20.1060.10:FF:000001">
    <property type="entry name" value="DNA polymerase I"/>
    <property type="match status" value="1"/>
</dbReference>
<reference evidence="21 22" key="1">
    <citation type="journal article" date="2018" name="Genome Announc.">
        <title>Ignatzschineria cameli sp. nov., isolated from necrotic foot tissue of dromedaries (Camelus dromedarius) and associated maggots (Wohlfahrtia species) in Dubai.</title>
        <authorList>
            <person name="Tsang C.C."/>
            <person name="Tang J.Y."/>
            <person name="Fong J.Y."/>
            <person name="Kinne J."/>
            <person name="Lee H.H."/>
            <person name="Joseph M."/>
            <person name="Jose S."/>
            <person name="Schuster R.K."/>
            <person name="Tang Y."/>
            <person name="Sivakumar S."/>
            <person name="Chen J.H."/>
            <person name="Teng J.L."/>
            <person name="Lau S.K."/>
            <person name="Wernery U."/>
            <person name="Woo P.C."/>
        </authorList>
    </citation>
    <scope>NUCLEOTIDE SEQUENCE [LARGE SCALE GENOMIC DNA]</scope>
    <source>
        <strain evidence="21 22">KCTC 22643</strain>
    </source>
</reference>
<keyword evidence="11 17" id="KW-0269">Exonuclease</keyword>
<dbReference type="Gene3D" id="1.10.150.20">
    <property type="entry name" value="5' to 3' exonuclease, C-terminal subdomain"/>
    <property type="match status" value="2"/>
</dbReference>
<dbReference type="FunFam" id="3.40.50.1010:FF:000001">
    <property type="entry name" value="DNA polymerase I"/>
    <property type="match status" value="1"/>
</dbReference>
<dbReference type="InterPro" id="IPR036279">
    <property type="entry name" value="5-3_exonuclease_C_sf"/>
</dbReference>
<dbReference type="Pfam" id="PF02739">
    <property type="entry name" value="5_3_exonuc_N"/>
    <property type="match status" value="1"/>
</dbReference>
<comment type="subunit">
    <text evidence="2">Single-chain monomer with multiple functions.</text>
</comment>
<evidence type="ECO:0000259" key="18">
    <source>
        <dbReference type="SMART" id="SM00474"/>
    </source>
</evidence>
<dbReference type="CDD" id="cd06139">
    <property type="entry name" value="DNA_polA_I_Ecoli_like_exo"/>
    <property type="match status" value="1"/>
</dbReference>
<evidence type="ECO:0000256" key="9">
    <source>
        <dbReference type="ARBA" id="ARBA00022763"/>
    </source>
</evidence>
<dbReference type="InterPro" id="IPR043502">
    <property type="entry name" value="DNA/RNA_pol_sf"/>
</dbReference>
<keyword evidence="14 17" id="KW-0234">DNA repair</keyword>